<evidence type="ECO:0000313" key="3">
    <source>
        <dbReference type="Proteomes" id="UP000460549"/>
    </source>
</evidence>
<dbReference type="PANTHER" id="PTHR37815:SF3">
    <property type="entry name" value="UPF0397 PROTEIN SPR0429"/>
    <property type="match status" value="1"/>
</dbReference>
<protein>
    <submittedName>
        <fullName evidence="2">ECF transporter S component</fullName>
    </submittedName>
</protein>
<feature type="transmembrane region" description="Helical" evidence="1">
    <location>
        <begin position="106"/>
        <end position="128"/>
    </location>
</feature>
<keyword evidence="1" id="KW-0812">Transmembrane</keyword>
<accession>A0A7X2TSD3</accession>
<feature type="transmembrane region" description="Helical" evidence="1">
    <location>
        <begin position="42"/>
        <end position="67"/>
    </location>
</feature>
<dbReference type="PANTHER" id="PTHR37815">
    <property type="entry name" value="UPF0397 PROTEIN BC_2624-RELATED"/>
    <property type="match status" value="1"/>
</dbReference>
<keyword evidence="3" id="KW-1185">Reference proteome</keyword>
<name>A0A7X2TSD3_9SPIO</name>
<dbReference type="EMBL" id="VUNN01000018">
    <property type="protein sequence ID" value="MSU06833.1"/>
    <property type="molecule type" value="Genomic_DNA"/>
</dbReference>
<dbReference type="Gene3D" id="1.10.1760.20">
    <property type="match status" value="1"/>
</dbReference>
<dbReference type="Pfam" id="PF07155">
    <property type="entry name" value="ECF-ribofla_trS"/>
    <property type="match status" value="1"/>
</dbReference>
<feature type="transmembrane region" description="Helical" evidence="1">
    <location>
        <begin position="73"/>
        <end position="94"/>
    </location>
</feature>
<proteinExistence type="predicted"/>
<reference evidence="2 3" key="1">
    <citation type="submission" date="2019-08" db="EMBL/GenBank/DDBJ databases">
        <title>In-depth cultivation of the pig gut microbiome towards novel bacterial diversity and tailored functional studies.</title>
        <authorList>
            <person name="Wylensek D."/>
            <person name="Hitch T.C.A."/>
            <person name="Clavel T."/>
        </authorList>
    </citation>
    <scope>NUCLEOTIDE SEQUENCE [LARGE SCALE GENOMIC DNA]</scope>
    <source>
        <strain evidence="2 3">NM-380-WT-3C1</strain>
    </source>
</reference>
<evidence type="ECO:0000256" key="1">
    <source>
        <dbReference type="SAM" id="Phobius"/>
    </source>
</evidence>
<dbReference type="GO" id="GO:0016020">
    <property type="term" value="C:membrane"/>
    <property type="evidence" value="ECO:0007669"/>
    <property type="project" value="InterPro"/>
</dbReference>
<comment type="caution">
    <text evidence="2">The sequence shown here is derived from an EMBL/GenBank/DDBJ whole genome shotgun (WGS) entry which is preliminary data.</text>
</comment>
<feature type="transmembrane region" description="Helical" evidence="1">
    <location>
        <begin position="12"/>
        <end position="30"/>
    </location>
</feature>
<dbReference type="AlphaFoldDB" id="A0A7X2TSD3"/>
<dbReference type="InterPro" id="IPR009825">
    <property type="entry name" value="ECF_substrate-spec-like"/>
</dbReference>
<gene>
    <name evidence="2" type="ORF">FYJ80_08625</name>
</gene>
<organism evidence="2 3">
    <name type="scientific">Bullifex porci</name>
    <dbReference type="NCBI Taxonomy" id="2606638"/>
    <lineage>
        <taxon>Bacteria</taxon>
        <taxon>Pseudomonadati</taxon>
        <taxon>Spirochaetota</taxon>
        <taxon>Spirochaetia</taxon>
        <taxon>Spirochaetales</taxon>
        <taxon>Spirochaetaceae</taxon>
        <taxon>Bullifex</taxon>
    </lineage>
</organism>
<dbReference type="Proteomes" id="UP000460549">
    <property type="component" value="Unassembled WGS sequence"/>
</dbReference>
<dbReference type="RefSeq" id="WP_154426019.1">
    <property type="nucleotide sequence ID" value="NZ_JAQYPZ010000006.1"/>
</dbReference>
<sequence>MAKEKSNTVKIATLAICIAVVCVFTMVIKIPTARGYLNPCDVAICFIAYTLGPVTAGLSAGLGTALADAIGGYPQWAAISFIVHGLEGLLMALIMSKETITFARKLIAGLVCMVVVAGGYCLLAGFFLTGFPTAIAEIPGNLIQSGVGVVAGFILSEAVRKAYPPVKTISW</sequence>
<keyword evidence="1" id="KW-1133">Transmembrane helix</keyword>
<evidence type="ECO:0000313" key="2">
    <source>
        <dbReference type="EMBL" id="MSU06833.1"/>
    </source>
</evidence>
<feature type="transmembrane region" description="Helical" evidence="1">
    <location>
        <begin position="134"/>
        <end position="155"/>
    </location>
</feature>
<keyword evidence="1" id="KW-0472">Membrane</keyword>